<evidence type="ECO:0000256" key="2">
    <source>
        <dbReference type="PIRSR" id="PIRSR605754-1"/>
    </source>
</evidence>
<protein>
    <submittedName>
        <fullName evidence="4">Class C sortase</fullName>
    </submittedName>
</protein>
<dbReference type="NCBIfam" id="NF033745">
    <property type="entry name" value="class_C_sortase"/>
    <property type="match status" value="1"/>
</dbReference>
<evidence type="ECO:0000256" key="3">
    <source>
        <dbReference type="SAM" id="Phobius"/>
    </source>
</evidence>
<gene>
    <name evidence="4" type="ORF">ERX37_06245</name>
</gene>
<organism evidence="4 5">
    <name type="scientific">Macrococcus hajekii</name>
    <dbReference type="NCBI Taxonomy" id="198482"/>
    <lineage>
        <taxon>Bacteria</taxon>
        <taxon>Bacillati</taxon>
        <taxon>Bacillota</taxon>
        <taxon>Bacilli</taxon>
        <taxon>Bacillales</taxon>
        <taxon>Staphylococcaceae</taxon>
        <taxon>Macrococcus</taxon>
    </lineage>
</organism>
<dbReference type="SUPFAM" id="SSF63817">
    <property type="entry name" value="Sortase"/>
    <property type="match status" value="1"/>
</dbReference>
<sequence>MKKSSIILLFIIGLAICIYPLGTKVYYNYSMSVESEKTDQSFESLSPDKQLKYQTFENYNKRENQQSKIISPAVENKKDESEENLTKHADIIATIRIPALRLHYPVYTEATPENLNRGVSRVIGTSYPLGGNNTNSVLAAHSYSPTHEWFTHIDRLKNGDQIIISNYKEKLYYRVFNRKIVTPDQVESLAVIKNRDILTLMTCTPDGSRRLLIYSERMPFQKKQETVDEKRTVTPREFSLLEKLKVLSDSWVILVLIIGLIWIFLWQVTTEEKNNF</sequence>
<evidence type="ECO:0000313" key="4">
    <source>
        <dbReference type="EMBL" id="TDM01805.1"/>
    </source>
</evidence>
<dbReference type="EMBL" id="SCWE01000002">
    <property type="protein sequence ID" value="TDM01805.1"/>
    <property type="molecule type" value="Genomic_DNA"/>
</dbReference>
<feature type="transmembrane region" description="Helical" evidence="3">
    <location>
        <begin position="246"/>
        <end position="266"/>
    </location>
</feature>
<accession>A0A4R6BJD2</accession>
<feature type="active site" description="Proton donor/acceptor" evidence="2">
    <location>
        <position position="141"/>
    </location>
</feature>
<dbReference type="InterPro" id="IPR023365">
    <property type="entry name" value="Sortase_dom-sf"/>
</dbReference>
<dbReference type="AlphaFoldDB" id="A0A4R6BJD2"/>
<comment type="caution">
    <text evidence="4">The sequence shown here is derived from an EMBL/GenBank/DDBJ whole genome shotgun (WGS) entry which is preliminary data.</text>
</comment>
<dbReference type="OrthoDB" id="154054at2"/>
<proteinExistence type="predicted"/>
<dbReference type="GO" id="GO:0016787">
    <property type="term" value="F:hydrolase activity"/>
    <property type="evidence" value="ECO:0007669"/>
    <property type="project" value="UniProtKB-KW"/>
</dbReference>
<reference evidence="4 5" key="1">
    <citation type="submission" date="2019-01" db="EMBL/GenBank/DDBJ databases">
        <title>Draft genome sequences of the type strains of six Macrococcus species.</title>
        <authorList>
            <person name="Mazhar S."/>
            <person name="Altermann E."/>
            <person name="Hill C."/>
            <person name="Mcauliffe O."/>
        </authorList>
    </citation>
    <scope>NUCLEOTIDE SEQUENCE [LARGE SCALE GENOMIC DNA]</scope>
    <source>
        <strain evidence="4 5">CCM4809</strain>
    </source>
</reference>
<dbReference type="InterPro" id="IPR042002">
    <property type="entry name" value="Sortase_C"/>
</dbReference>
<name>A0A4R6BJD2_9STAP</name>
<evidence type="ECO:0000313" key="5">
    <source>
        <dbReference type="Proteomes" id="UP000295328"/>
    </source>
</evidence>
<feature type="transmembrane region" description="Helical" evidence="3">
    <location>
        <begin position="6"/>
        <end position="27"/>
    </location>
</feature>
<feature type="active site" description="Acyl-thioester intermediate" evidence="2">
    <location>
        <position position="203"/>
    </location>
</feature>
<dbReference type="Proteomes" id="UP000295328">
    <property type="component" value="Unassembled WGS sequence"/>
</dbReference>
<keyword evidence="3" id="KW-0472">Membrane</keyword>
<dbReference type="CDD" id="cd05827">
    <property type="entry name" value="Sortase_C"/>
    <property type="match status" value="1"/>
</dbReference>
<dbReference type="RefSeq" id="WP_133429825.1">
    <property type="nucleotide sequence ID" value="NZ_BMCC01000003.1"/>
</dbReference>
<evidence type="ECO:0000256" key="1">
    <source>
        <dbReference type="ARBA" id="ARBA00022801"/>
    </source>
</evidence>
<keyword evidence="3" id="KW-0812">Transmembrane</keyword>
<dbReference type="InterPro" id="IPR005754">
    <property type="entry name" value="Sortase"/>
</dbReference>
<keyword evidence="5" id="KW-1185">Reference proteome</keyword>
<keyword evidence="1" id="KW-0378">Hydrolase</keyword>
<dbReference type="Pfam" id="PF04203">
    <property type="entry name" value="Sortase"/>
    <property type="match status" value="1"/>
</dbReference>
<keyword evidence="3" id="KW-1133">Transmembrane helix</keyword>
<dbReference type="Gene3D" id="2.40.260.10">
    <property type="entry name" value="Sortase"/>
    <property type="match status" value="1"/>
</dbReference>
<dbReference type="NCBIfam" id="TIGR01076">
    <property type="entry name" value="sortase_fam"/>
    <property type="match status" value="1"/>
</dbReference>